<dbReference type="HAMAP" id="MF_02128">
    <property type="entry name" value="TMP_kinase"/>
    <property type="match status" value="1"/>
</dbReference>
<dbReference type="EC" id="2.7.4.16" evidence="1"/>
<dbReference type="GO" id="GO:0009229">
    <property type="term" value="P:thiamine diphosphate biosynthetic process"/>
    <property type="evidence" value="ECO:0007669"/>
    <property type="project" value="UniProtKB-UniRule"/>
</dbReference>
<name>A0A3N4A3A0_9MICC</name>
<feature type="binding site" evidence="1">
    <location>
        <position position="195"/>
    </location>
    <ligand>
        <name>ATP</name>
        <dbReference type="ChEBI" id="CHEBI:30616"/>
    </ligand>
</feature>
<dbReference type="EMBL" id="RKMF01000009">
    <property type="protein sequence ID" value="ROZ62971.1"/>
    <property type="molecule type" value="Genomic_DNA"/>
</dbReference>
<keyword evidence="1" id="KW-0460">Magnesium</keyword>
<keyword evidence="1" id="KW-0067">ATP-binding</keyword>
<feature type="binding site" evidence="1">
    <location>
        <position position="170"/>
    </location>
    <ligand>
        <name>Mg(2+)</name>
        <dbReference type="ChEBI" id="CHEBI:18420"/>
        <label>1</label>
    </ligand>
</feature>
<dbReference type="Proteomes" id="UP000270616">
    <property type="component" value="Unassembled WGS sequence"/>
</dbReference>
<reference evidence="4 5" key="1">
    <citation type="submission" date="2018-10" db="EMBL/GenBank/DDBJ databases">
        <title>Kocuria sp. M5W7-7, whole genome shotgun sequence.</title>
        <authorList>
            <person name="Tuo L."/>
        </authorList>
    </citation>
    <scope>NUCLEOTIDE SEQUENCE [LARGE SCALE GENOMIC DNA]</scope>
    <source>
        <strain evidence="4 5">M5W7-7</strain>
    </source>
</reference>
<dbReference type="AlphaFoldDB" id="A0A3N4A3A0"/>
<dbReference type="GO" id="GO:0009030">
    <property type="term" value="F:thiamine-phosphate kinase activity"/>
    <property type="evidence" value="ECO:0007669"/>
    <property type="project" value="UniProtKB-UniRule"/>
</dbReference>
<feature type="binding site" evidence="1">
    <location>
        <position position="263"/>
    </location>
    <ligand>
        <name>Mg(2+)</name>
        <dbReference type="ChEBI" id="CHEBI:18420"/>
        <label>3</label>
    </ligand>
</feature>
<dbReference type="InterPro" id="IPR006283">
    <property type="entry name" value="ThiL-like"/>
</dbReference>
<dbReference type="CDD" id="cd02194">
    <property type="entry name" value="ThiL"/>
    <property type="match status" value="1"/>
</dbReference>
<dbReference type="InterPro" id="IPR036921">
    <property type="entry name" value="PurM-like_N_sf"/>
</dbReference>
<organism evidence="4 5">
    <name type="scientific">Kocuria soli</name>
    <dbReference type="NCBI Taxonomy" id="2485125"/>
    <lineage>
        <taxon>Bacteria</taxon>
        <taxon>Bacillati</taxon>
        <taxon>Actinomycetota</taxon>
        <taxon>Actinomycetes</taxon>
        <taxon>Micrococcales</taxon>
        <taxon>Micrococcaceae</taxon>
        <taxon>Kocuria</taxon>
    </lineage>
</organism>
<feature type="binding site" evidence="1">
    <location>
        <position position="119"/>
    </location>
    <ligand>
        <name>Mg(2+)</name>
        <dbReference type="ChEBI" id="CHEBI:18420"/>
        <label>4</label>
    </ligand>
</feature>
<keyword evidence="5" id="KW-1185">Reference proteome</keyword>
<proteinExistence type="inferred from homology"/>
<comment type="caution">
    <text evidence="1">Lacks conserved residue(s) required for the propagation of feature annotation.</text>
</comment>
<protein>
    <recommendedName>
        <fullName evidence="1">Thiamine-monophosphate kinase</fullName>
        <shortName evidence="1">TMP kinase</shortName>
        <shortName evidence="1">Thiamine-phosphate kinase</shortName>
        <ecNumber evidence="1">2.7.4.16</ecNumber>
    </recommendedName>
</protein>
<keyword evidence="1 4" id="KW-0418">Kinase</keyword>
<dbReference type="NCBIfam" id="TIGR01379">
    <property type="entry name" value="thiL"/>
    <property type="match status" value="1"/>
</dbReference>
<feature type="binding site" evidence="1">
    <location>
        <position position="69"/>
    </location>
    <ligand>
        <name>Mg(2+)</name>
        <dbReference type="ChEBI" id="CHEBI:18420"/>
        <label>3</label>
    </ligand>
</feature>
<dbReference type="OrthoDB" id="9802811at2"/>
<feature type="binding site" evidence="1">
    <location>
        <position position="317"/>
    </location>
    <ligand>
        <name>substrate</name>
    </ligand>
</feature>
<keyword evidence="1" id="KW-0547">Nucleotide-binding</keyword>
<evidence type="ECO:0000259" key="3">
    <source>
        <dbReference type="Pfam" id="PF00586"/>
    </source>
</evidence>
<feature type="binding site" evidence="1">
    <location>
        <position position="119"/>
    </location>
    <ligand>
        <name>Mg(2+)</name>
        <dbReference type="ChEBI" id="CHEBI:18420"/>
        <label>3</label>
    </ligand>
</feature>
<dbReference type="InterPro" id="IPR016188">
    <property type="entry name" value="PurM-like_N"/>
</dbReference>
<keyword evidence="1" id="KW-0784">Thiamine biosynthesis</keyword>
<feature type="binding site" evidence="1">
    <location>
        <position position="266"/>
    </location>
    <ligand>
        <name>Mg(2+)</name>
        <dbReference type="ChEBI" id="CHEBI:18420"/>
        <label>5</label>
    </ligand>
</feature>
<feature type="binding site" evidence="1">
    <location>
        <position position="265"/>
    </location>
    <ligand>
        <name>ATP</name>
        <dbReference type="ChEBI" id="CHEBI:30616"/>
    </ligand>
</feature>
<dbReference type="GO" id="GO:0005524">
    <property type="term" value="F:ATP binding"/>
    <property type="evidence" value="ECO:0007669"/>
    <property type="project" value="UniProtKB-UniRule"/>
</dbReference>
<dbReference type="SUPFAM" id="SSF55326">
    <property type="entry name" value="PurM N-terminal domain-like"/>
    <property type="match status" value="1"/>
</dbReference>
<accession>A0A3N4A3A0</accession>
<feature type="binding site" evidence="1">
    <location>
        <position position="69"/>
    </location>
    <ligand>
        <name>Mg(2+)</name>
        <dbReference type="ChEBI" id="CHEBI:18420"/>
        <label>4</label>
    </ligand>
</feature>
<evidence type="ECO:0000313" key="5">
    <source>
        <dbReference type="Proteomes" id="UP000270616"/>
    </source>
</evidence>
<feature type="compositionally biased region" description="Basic and acidic residues" evidence="2">
    <location>
        <begin position="11"/>
        <end position="29"/>
    </location>
</feature>
<feature type="binding site" evidence="1">
    <location>
        <position position="85"/>
    </location>
    <ligand>
        <name>Mg(2+)</name>
        <dbReference type="ChEBI" id="CHEBI:18420"/>
        <label>2</label>
    </ligand>
</feature>
<dbReference type="SUPFAM" id="SSF56042">
    <property type="entry name" value="PurM C-terminal domain-like"/>
    <property type="match status" value="1"/>
</dbReference>
<gene>
    <name evidence="1 4" type="primary">thiL</name>
    <name evidence="4" type="ORF">EDL96_07530</name>
</gene>
<evidence type="ECO:0000256" key="1">
    <source>
        <dbReference type="HAMAP-Rule" id="MF_02128"/>
    </source>
</evidence>
<comment type="pathway">
    <text evidence="1">Cofactor biosynthesis; thiamine diphosphate biosynthesis; thiamine diphosphate from thiamine phosphate: step 1/1.</text>
</comment>
<dbReference type="PANTHER" id="PTHR30270">
    <property type="entry name" value="THIAMINE-MONOPHOSPHATE KINASE"/>
    <property type="match status" value="1"/>
</dbReference>
<feature type="binding site" evidence="1">
    <location>
        <position position="83"/>
    </location>
    <ligand>
        <name>Mg(2+)</name>
        <dbReference type="ChEBI" id="CHEBI:18420"/>
        <label>4</label>
    </ligand>
</feature>
<feature type="binding site" evidence="1">
    <location>
        <position position="84"/>
    </location>
    <ligand>
        <name>Mg(2+)</name>
        <dbReference type="ChEBI" id="CHEBI:18420"/>
        <label>1</label>
    </ligand>
</feature>
<keyword evidence="1 4" id="KW-0808">Transferase</keyword>
<feature type="region of interest" description="Disordered" evidence="2">
    <location>
        <begin position="1"/>
        <end position="33"/>
    </location>
</feature>
<sequence length="395" mass="40996">MVEGFEAVRPVAERTPRDEPPRSSADADRGGLTVDQLSETQLIARFAPHLRAHEPGGGSRYEILGPGDDCAVVAAPDGRFVISTDTQVQGQDFQLTWPNGVVSTGFDTGHKCATQNLADVAAMGAVPSSLVVSLTLPGRTSVRWVEDFARGLRAGAIACGAVHCGIVGGDLGRGGEISATATVTGDLEGRAPIRRNGARPGDLVALAGTVGRSAAGLDLLQDPSTKGTVEPHLVELMDNQLRPVSPTPLGAQLAEAGATAMIDVSDGLVRDLTRVAEASDVVVDLDPAALDDLARPLAAAGERLGRDPLYWVLHGGEDHGLLSTVPAGTRLPHGARPLGSVRAVPPGWGATVVVTTGTARESVADRVRVGTTPVRELPAELRGRGWDHFEPEDGV</sequence>
<feature type="binding site" evidence="1">
    <location>
        <position position="386"/>
    </location>
    <ligand>
        <name>substrate</name>
    </ligand>
</feature>
<dbReference type="PANTHER" id="PTHR30270:SF0">
    <property type="entry name" value="THIAMINE-MONOPHOSPHATE KINASE"/>
    <property type="match status" value="1"/>
</dbReference>
<comment type="caution">
    <text evidence="4">The sequence shown here is derived from an EMBL/GenBank/DDBJ whole genome shotgun (WGS) entry which is preliminary data.</text>
</comment>
<dbReference type="Pfam" id="PF00586">
    <property type="entry name" value="AIRS"/>
    <property type="match status" value="1"/>
</dbReference>
<comment type="catalytic activity">
    <reaction evidence="1">
        <text>thiamine phosphate + ATP = thiamine diphosphate + ADP</text>
        <dbReference type="Rhea" id="RHEA:15913"/>
        <dbReference type="ChEBI" id="CHEBI:30616"/>
        <dbReference type="ChEBI" id="CHEBI:37575"/>
        <dbReference type="ChEBI" id="CHEBI:58937"/>
        <dbReference type="ChEBI" id="CHEBI:456216"/>
        <dbReference type="EC" id="2.7.4.16"/>
    </reaction>
</comment>
<feature type="binding site" evidence="1">
    <location>
        <begin position="169"/>
        <end position="170"/>
    </location>
    <ligand>
        <name>ATP</name>
        <dbReference type="ChEBI" id="CHEBI:30616"/>
    </ligand>
</feature>
<feature type="binding site" evidence="1">
    <location>
        <position position="119"/>
    </location>
    <ligand>
        <name>Mg(2+)</name>
        <dbReference type="ChEBI" id="CHEBI:18420"/>
        <label>2</label>
    </ligand>
</feature>
<dbReference type="GO" id="GO:0000287">
    <property type="term" value="F:magnesium ion binding"/>
    <property type="evidence" value="ECO:0007669"/>
    <property type="project" value="UniProtKB-UniRule"/>
</dbReference>
<evidence type="ECO:0000256" key="2">
    <source>
        <dbReference type="SAM" id="MobiDB-lite"/>
    </source>
</evidence>
<feature type="binding site" evidence="1">
    <location>
        <position position="92"/>
    </location>
    <ligand>
        <name>substrate</name>
    </ligand>
</feature>
<comment type="similarity">
    <text evidence="1">Belongs to the thiamine-monophosphate kinase family.</text>
</comment>
<dbReference type="GO" id="GO:0009228">
    <property type="term" value="P:thiamine biosynthetic process"/>
    <property type="evidence" value="ECO:0007669"/>
    <property type="project" value="UniProtKB-KW"/>
</dbReference>
<evidence type="ECO:0000313" key="4">
    <source>
        <dbReference type="EMBL" id="ROZ62971.1"/>
    </source>
</evidence>
<comment type="miscellaneous">
    <text evidence="1">Reaction mechanism of ThiL seems to utilize a direct, inline transfer of the gamma-phosphate of ATP to TMP rather than a phosphorylated enzyme intermediate.</text>
</comment>
<dbReference type="Gene3D" id="3.30.1330.10">
    <property type="entry name" value="PurM-like, N-terminal domain"/>
    <property type="match status" value="1"/>
</dbReference>
<dbReference type="UniPathway" id="UPA00060">
    <property type="reaction ID" value="UER00142"/>
</dbReference>
<keyword evidence="1" id="KW-0479">Metal-binding</keyword>
<feature type="domain" description="PurM-like N-terminal" evidence="3">
    <location>
        <begin position="67"/>
        <end position="185"/>
    </location>
</feature>
<comment type="function">
    <text evidence="1">Catalyzes the ATP-dependent phosphorylation of thiamine-monophosphate (TMP) to form thiamine-pyrophosphate (TPP), the active form of vitamin B1.</text>
</comment>
<feature type="binding site" evidence="1">
    <location>
        <position position="85"/>
    </location>
    <ligand>
        <name>Mg(2+)</name>
        <dbReference type="ChEBI" id="CHEBI:18420"/>
        <label>1</label>
    </ligand>
</feature>
<dbReference type="InterPro" id="IPR036676">
    <property type="entry name" value="PurM-like_C_sf"/>
</dbReference>
<dbReference type="Gene3D" id="3.90.650.10">
    <property type="entry name" value="PurM-like C-terminal domain"/>
    <property type="match status" value="1"/>
</dbReference>